<feature type="compositionally biased region" description="Basic and acidic residues" evidence="1">
    <location>
        <begin position="202"/>
        <end position="218"/>
    </location>
</feature>
<feature type="domain" description="Gliding motility protein SprA N-terminal" evidence="2">
    <location>
        <begin position="207"/>
        <end position="659"/>
    </location>
</feature>
<protein>
    <recommendedName>
        <fullName evidence="2">Gliding motility protein SprA N-terminal domain-containing protein</fullName>
    </recommendedName>
</protein>
<reference evidence="3" key="1">
    <citation type="submission" date="2018-05" db="EMBL/GenBank/DDBJ databases">
        <authorList>
            <person name="Lanie J.A."/>
            <person name="Ng W.-L."/>
            <person name="Kazmierczak K.M."/>
            <person name="Andrzejewski T.M."/>
            <person name="Davidsen T.M."/>
            <person name="Wayne K.J."/>
            <person name="Tettelin H."/>
            <person name="Glass J.I."/>
            <person name="Rusch D."/>
            <person name="Podicherti R."/>
            <person name="Tsui H.-C.T."/>
            <person name="Winkler M.E."/>
        </authorList>
    </citation>
    <scope>NUCLEOTIDE SEQUENCE</scope>
</reference>
<dbReference type="NCBIfam" id="TIGR04189">
    <property type="entry name" value="surface_SprA"/>
    <property type="match status" value="1"/>
</dbReference>
<sequence length="728" mass="83648">VRRRFWSRSSTPLGRNPKHRSEMFWYNPWTQVLTQDIWPNQQTSIRAQNQLTDVLVLNYMRRDLHRQTVDPDSNWASVTASLYSSDFNQSQSKFFEIWLLSSDNTDATMTVDLGFISEDQNGNGIFNTEDRPEAGLLIGNTLLEDDEDIGLDGCTDPFEDGYGGCLPDSITYAQALSDPIMSELIYIGTNLDTLDPNNDNWKFKEEDSEGPEKYRDINGTEGNGTADRPLEGARYPDTEDINRDGNFDAKDDYFTASFDLSPFSEDWERYQGGYNQTRMGKWRLYRIPLNEFKMLRENGNITWDTIKFLRMTLSGINEKDMIQVAKVEIVGNEWQELGVRGPSLSTYAEDDSVFAVTVINTEDNTDYARSVEEIGVQGEYDRLNEIRLKEQSLVLKFNELKPGYEGAAQKNIMELKGARAQSYLMYKKMRMFIYGNSDDIGAENTDVDFFIRFGRANDYYEVQYPVYEGWDKQHKRNYLEIDLDFLTGLKRKEEGYRKFDDNDRFEITDSTRTYAATANFGQDTLRQYSIHGDPALSRIQYFVVGVKNRNRLKPVSGEVWIDELRLSRVRKDAGSAVRFQSQLAVADVGNTTVSYNRRNADFHVLQERLGSGNTSEQFRADTRLQVSKFLPQRWGLKIPFNVSFSENTTTPKYMPGTDIRMINETPPDSVLTKGRQFSYNTSFSKGSKSDNLLTRYTLDNLKFNYSAGRTLNSDVQIAQRLNRNSAGG</sequence>
<dbReference type="AlphaFoldDB" id="A0A381UMJ0"/>
<dbReference type="InterPro" id="IPR025684">
    <property type="entry name" value="SprA_N_dom"/>
</dbReference>
<feature type="non-terminal residue" evidence="3">
    <location>
        <position position="1"/>
    </location>
</feature>
<feature type="compositionally biased region" description="Basic and acidic residues" evidence="1">
    <location>
        <begin position="228"/>
        <end position="242"/>
    </location>
</feature>
<proteinExistence type="predicted"/>
<gene>
    <name evidence="3" type="ORF">METZ01_LOCUS81712</name>
</gene>
<evidence type="ECO:0000313" key="3">
    <source>
        <dbReference type="EMBL" id="SVA28858.1"/>
    </source>
</evidence>
<feature type="region of interest" description="Disordered" evidence="1">
    <location>
        <begin position="202"/>
        <end position="242"/>
    </location>
</feature>
<dbReference type="Pfam" id="PF14349">
    <property type="entry name" value="SprA_N"/>
    <property type="match status" value="1"/>
</dbReference>
<evidence type="ECO:0000259" key="2">
    <source>
        <dbReference type="Pfam" id="PF14349"/>
    </source>
</evidence>
<organism evidence="3">
    <name type="scientific">marine metagenome</name>
    <dbReference type="NCBI Taxonomy" id="408172"/>
    <lineage>
        <taxon>unclassified sequences</taxon>
        <taxon>metagenomes</taxon>
        <taxon>ecological metagenomes</taxon>
    </lineage>
</organism>
<dbReference type="InterPro" id="IPR026377">
    <property type="entry name" value="Cell_surface_SprA"/>
</dbReference>
<name>A0A381UMJ0_9ZZZZ</name>
<accession>A0A381UMJ0</accession>
<dbReference type="EMBL" id="UINC01006656">
    <property type="protein sequence ID" value="SVA28858.1"/>
    <property type="molecule type" value="Genomic_DNA"/>
</dbReference>
<feature type="non-terminal residue" evidence="3">
    <location>
        <position position="728"/>
    </location>
</feature>
<evidence type="ECO:0000256" key="1">
    <source>
        <dbReference type="SAM" id="MobiDB-lite"/>
    </source>
</evidence>